<sequence>MKEITQEFLEKIREENILENTDKFEQFSELFNGYEIPNGEQLKQILFDEELS</sequence>
<protein>
    <submittedName>
        <fullName evidence="1">Uncharacterized protein</fullName>
    </submittedName>
</protein>
<evidence type="ECO:0000313" key="1">
    <source>
        <dbReference type="EMBL" id="EHL31334.1"/>
    </source>
</evidence>
<name>G9ENH3_9GAMM</name>
<organism evidence="1 2">
    <name type="scientific">Legionella drancourtii LLAP12</name>
    <dbReference type="NCBI Taxonomy" id="658187"/>
    <lineage>
        <taxon>Bacteria</taxon>
        <taxon>Pseudomonadati</taxon>
        <taxon>Pseudomonadota</taxon>
        <taxon>Gammaproteobacteria</taxon>
        <taxon>Legionellales</taxon>
        <taxon>Legionellaceae</taxon>
        <taxon>Legionella</taxon>
    </lineage>
</organism>
<dbReference type="STRING" id="658187.LDG_6796"/>
<dbReference type="InParanoid" id="G9ENH3"/>
<gene>
    <name evidence="1" type="ORF">LDG_6796</name>
</gene>
<keyword evidence="2" id="KW-1185">Reference proteome</keyword>
<evidence type="ECO:0000313" key="2">
    <source>
        <dbReference type="Proteomes" id="UP000002770"/>
    </source>
</evidence>
<accession>G9ENH3</accession>
<dbReference type="AlphaFoldDB" id="G9ENH3"/>
<dbReference type="EMBL" id="JH413817">
    <property type="protein sequence ID" value="EHL31334.1"/>
    <property type="molecule type" value="Genomic_DNA"/>
</dbReference>
<dbReference type="Proteomes" id="UP000002770">
    <property type="component" value="Unassembled WGS sequence"/>
</dbReference>
<reference evidence="1 2" key="1">
    <citation type="journal article" date="2011" name="BMC Genomics">
        <title>Insight into cross-talk between intra-amoebal pathogens.</title>
        <authorList>
            <person name="Gimenez G."/>
            <person name="Bertelli C."/>
            <person name="Moliner C."/>
            <person name="Robert C."/>
            <person name="Raoult D."/>
            <person name="Fournier P.E."/>
            <person name="Greub G."/>
        </authorList>
    </citation>
    <scope>NUCLEOTIDE SEQUENCE [LARGE SCALE GENOMIC DNA]</scope>
    <source>
        <strain evidence="1 2">LLAP12</strain>
    </source>
</reference>
<proteinExistence type="predicted"/>
<dbReference type="HOGENOM" id="CLU_3081279_0_0_6"/>